<sequence>MTDGFDPHSLRAQFPAFNTPGWVYLDSAATAQKPQSVIDAISRSYMMPTANVHRGQHQASLSVTERFEQARRDVAHFIGANPQNVVWARGATEAINLVAYGLSHALVPQDEILVSEMEHHANLIPWQLMAQRTGAQLVKIPCCPRTGRLDMKVYQQRLSVRTRIVAISHVSNVTGTRHPIEEMTQLAHKYGATVIIDGAQGIVHEPVCMQTLDTDYYVFSGHKLYGPTGIGVLYGKTEALSALAPFHGGGKMITDVSFDHHTLAPIPARFEAGTPNTAGAIGLAAAIDWFKQQDSQAVDAHIASCYQQLIDALRTRPRIRLIAPQASSSMVSFVVSDEHHADVAELLAQQGIAVRSGHHCAHPFIKALGVDGTIRVSLAAYNTHQDIAQFIAALDKTLDLLDI</sequence>
<dbReference type="GO" id="GO:0006534">
    <property type="term" value="P:cysteine metabolic process"/>
    <property type="evidence" value="ECO:0007669"/>
    <property type="project" value="UniProtKB-UniRule"/>
</dbReference>
<keyword evidence="4 8" id="KW-0808">Transferase</keyword>
<evidence type="ECO:0000259" key="9">
    <source>
        <dbReference type="Pfam" id="PF00266"/>
    </source>
</evidence>
<evidence type="ECO:0000256" key="4">
    <source>
        <dbReference type="ARBA" id="ARBA00022679"/>
    </source>
</evidence>
<dbReference type="CDD" id="cd06453">
    <property type="entry name" value="SufS_like"/>
    <property type="match status" value="1"/>
</dbReference>
<evidence type="ECO:0000256" key="6">
    <source>
        <dbReference type="ARBA" id="ARBA00050776"/>
    </source>
</evidence>
<evidence type="ECO:0000256" key="5">
    <source>
        <dbReference type="ARBA" id="ARBA00022898"/>
    </source>
</evidence>
<name>A0AA47KLY9_9GAMM</name>
<dbReference type="InterPro" id="IPR015422">
    <property type="entry name" value="PyrdxlP-dep_Trfase_small"/>
</dbReference>
<keyword evidence="5 8" id="KW-0663">Pyridoxal phosphate</keyword>
<comment type="similarity">
    <text evidence="3 8">Belongs to the class-V pyridoxal-phosphate-dependent aminotransferase family. Csd subfamily.</text>
</comment>
<accession>A0AA47KLY9</accession>
<comment type="catalytic activity">
    <reaction evidence="6 8">
        <text>(sulfur carrier)-H + L-cysteine = (sulfur carrier)-SH + L-alanine</text>
        <dbReference type="Rhea" id="RHEA:43892"/>
        <dbReference type="Rhea" id="RHEA-COMP:14737"/>
        <dbReference type="Rhea" id="RHEA-COMP:14739"/>
        <dbReference type="ChEBI" id="CHEBI:29917"/>
        <dbReference type="ChEBI" id="CHEBI:35235"/>
        <dbReference type="ChEBI" id="CHEBI:57972"/>
        <dbReference type="ChEBI" id="CHEBI:64428"/>
        <dbReference type="EC" id="2.8.1.7"/>
    </reaction>
</comment>
<dbReference type="InterPro" id="IPR010970">
    <property type="entry name" value="Cys_dSase_SufS"/>
</dbReference>
<evidence type="ECO:0000313" key="11">
    <source>
        <dbReference type="Proteomes" id="UP001164748"/>
    </source>
</evidence>
<dbReference type="PANTHER" id="PTHR43586">
    <property type="entry name" value="CYSTEINE DESULFURASE"/>
    <property type="match status" value="1"/>
</dbReference>
<gene>
    <name evidence="10" type="ORF">N8M53_03000</name>
</gene>
<comment type="function">
    <text evidence="2 8">Catalyzes the removal of elemental sulfur and selenium atoms from L-cysteine, L-cystine, L-selenocysteine, and L-selenocystine to produce L-alanine.</text>
</comment>
<dbReference type="GO" id="GO:0031071">
    <property type="term" value="F:cysteine desulfurase activity"/>
    <property type="evidence" value="ECO:0007669"/>
    <property type="project" value="UniProtKB-UniRule"/>
</dbReference>
<evidence type="ECO:0000313" key="10">
    <source>
        <dbReference type="EMBL" id="WBA09203.1"/>
    </source>
</evidence>
<dbReference type="InterPro" id="IPR000192">
    <property type="entry name" value="Aminotrans_V_dom"/>
</dbReference>
<evidence type="ECO:0000256" key="3">
    <source>
        <dbReference type="ARBA" id="ARBA00010447"/>
    </source>
</evidence>
<dbReference type="InterPro" id="IPR015424">
    <property type="entry name" value="PyrdxlP-dep_Trfase"/>
</dbReference>
<dbReference type="Proteomes" id="UP001164748">
    <property type="component" value="Chromosome"/>
</dbReference>
<dbReference type="Gene3D" id="3.90.1150.10">
    <property type="entry name" value="Aspartate Aminotransferase, domain 1"/>
    <property type="match status" value="1"/>
</dbReference>
<evidence type="ECO:0000256" key="1">
    <source>
        <dbReference type="ARBA" id="ARBA00001933"/>
    </source>
</evidence>
<feature type="domain" description="Aminotransferase class V" evidence="9">
    <location>
        <begin position="23"/>
        <end position="390"/>
    </location>
</feature>
<protein>
    <recommendedName>
        <fullName evidence="8">Cysteine desulfurase</fullName>
        <ecNumber evidence="8">2.8.1.7</ecNumber>
    </recommendedName>
</protein>
<dbReference type="SUPFAM" id="SSF53383">
    <property type="entry name" value="PLP-dependent transferases"/>
    <property type="match status" value="1"/>
</dbReference>
<dbReference type="InterPro" id="IPR016454">
    <property type="entry name" value="Cysteine_dSase"/>
</dbReference>
<evidence type="ECO:0000256" key="8">
    <source>
        <dbReference type="RuleBase" id="RU004506"/>
    </source>
</evidence>
<dbReference type="EMBL" id="CP114588">
    <property type="protein sequence ID" value="WBA09203.1"/>
    <property type="molecule type" value="Genomic_DNA"/>
</dbReference>
<dbReference type="PANTHER" id="PTHR43586:SF8">
    <property type="entry name" value="CYSTEINE DESULFURASE 1, CHLOROPLASTIC"/>
    <property type="match status" value="1"/>
</dbReference>
<proteinExistence type="inferred from homology"/>
<dbReference type="NCBIfam" id="TIGR01979">
    <property type="entry name" value="sufS"/>
    <property type="match status" value="1"/>
</dbReference>
<dbReference type="EC" id="2.8.1.7" evidence="8"/>
<dbReference type="RefSeq" id="WP_269579439.1">
    <property type="nucleotide sequence ID" value="NZ_CP114588.1"/>
</dbReference>
<dbReference type="AlphaFoldDB" id="A0AA47KLY9"/>
<dbReference type="InterPro" id="IPR015421">
    <property type="entry name" value="PyrdxlP-dep_Trfase_major"/>
</dbReference>
<dbReference type="InterPro" id="IPR020578">
    <property type="entry name" value="Aminotrans_V_PyrdxlP_BS"/>
</dbReference>
<reference evidence="10" key="1">
    <citation type="submission" date="2022-09" db="EMBL/GenBank/DDBJ databases">
        <authorList>
            <person name="Li Z.-J."/>
        </authorList>
    </citation>
    <scope>NUCLEOTIDE SEQUENCE</scope>
    <source>
        <strain evidence="10">TGB11</strain>
    </source>
</reference>
<organism evidence="10 11">
    <name type="scientific">Salinivibrio kushneri</name>
    <dbReference type="NCBI Taxonomy" id="1908198"/>
    <lineage>
        <taxon>Bacteria</taxon>
        <taxon>Pseudomonadati</taxon>
        <taxon>Pseudomonadota</taxon>
        <taxon>Gammaproteobacteria</taxon>
        <taxon>Vibrionales</taxon>
        <taxon>Vibrionaceae</taxon>
        <taxon>Salinivibrio</taxon>
    </lineage>
</organism>
<dbReference type="PROSITE" id="PS00595">
    <property type="entry name" value="AA_TRANSFER_CLASS_5"/>
    <property type="match status" value="1"/>
</dbReference>
<evidence type="ECO:0000256" key="7">
    <source>
        <dbReference type="RuleBase" id="RU004504"/>
    </source>
</evidence>
<evidence type="ECO:0000256" key="2">
    <source>
        <dbReference type="ARBA" id="ARBA00002824"/>
    </source>
</evidence>
<dbReference type="PIRSF" id="PIRSF005572">
    <property type="entry name" value="NifS"/>
    <property type="match status" value="1"/>
</dbReference>
<dbReference type="GO" id="GO:0030170">
    <property type="term" value="F:pyridoxal phosphate binding"/>
    <property type="evidence" value="ECO:0007669"/>
    <property type="project" value="UniProtKB-UniRule"/>
</dbReference>
<dbReference type="Gene3D" id="3.40.640.10">
    <property type="entry name" value="Type I PLP-dependent aspartate aminotransferase-like (Major domain)"/>
    <property type="match status" value="1"/>
</dbReference>
<dbReference type="Pfam" id="PF00266">
    <property type="entry name" value="Aminotran_5"/>
    <property type="match status" value="1"/>
</dbReference>
<comment type="cofactor">
    <cofactor evidence="1 7">
        <name>pyridoxal 5'-phosphate</name>
        <dbReference type="ChEBI" id="CHEBI:597326"/>
    </cofactor>
</comment>